<proteinExistence type="inferred from homology"/>
<dbReference type="CDD" id="cd16341">
    <property type="entry name" value="FdhE"/>
    <property type="match status" value="1"/>
</dbReference>
<evidence type="ECO:0000256" key="4">
    <source>
        <dbReference type="HAMAP-Rule" id="MF_00611"/>
    </source>
</evidence>
<evidence type="ECO:0000313" key="8">
    <source>
        <dbReference type="EMBL" id="TCP13218.1"/>
    </source>
</evidence>
<gene>
    <name evidence="4" type="primary">fdhE</name>
    <name evidence="8" type="ORF">EV697_10290</name>
</gene>
<dbReference type="GO" id="GO:0008199">
    <property type="term" value="F:ferric iron binding"/>
    <property type="evidence" value="ECO:0007669"/>
    <property type="project" value="TreeGrafter"/>
</dbReference>
<dbReference type="FunFam" id="3.90.1670.10:FF:000001">
    <property type="entry name" value="Protein FdhE"/>
    <property type="match status" value="1"/>
</dbReference>
<dbReference type="NCBIfam" id="NF002925">
    <property type="entry name" value="PRK03564.1"/>
    <property type="match status" value="1"/>
</dbReference>
<dbReference type="NCBIfam" id="TIGR01562">
    <property type="entry name" value="FdhE"/>
    <property type="match status" value="1"/>
</dbReference>
<keyword evidence="9" id="KW-1185">Reference proteome</keyword>
<dbReference type="Gene3D" id="3.90.1670.10">
    <property type="entry name" value="FdhE-like domain"/>
    <property type="match status" value="1"/>
</dbReference>
<dbReference type="InterPro" id="IPR006452">
    <property type="entry name" value="Formate_DH_accessory"/>
</dbReference>
<accession>A0A4R2N124</accession>
<sequence length="303" mass="34432">MSIKILPKEQIQQNANNPYSPPLLFGNSKKIYQRRIERLQKLAVNHPMADYLLFVSKIVESQLSIMNRADSFDIVLPEQLSDIMPLHVSSWKRDQHWQQILMMLLSDVKLEANEVILATIDWLEKSSSSELERLADQLLKQEISSVGTDKAIFIWAALSVYWQLLTQKISHNAIMENSDNLHICPVCGSAPVSSVIQIGATQGLRYLHCSLCETEWNMVRSKCSNCEQTGQLDYWSIDSEFSAIKAESCGDCHTYLKAFYQEKDADIDAIADDLASIFLDIEMEEKGFARSGVNPFLFSSEEQ</sequence>
<feature type="domain" description="FdhE central" evidence="6">
    <location>
        <begin position="183"/>
        <end position="220"/>
    </location>
</feature>
<evidence type="ECO:0000259" key="5">
    <source>
        <dbReference type="Pfam" id="PF04216"/>
    </source>
</evidence>
<dbReference type="InterPro" id="IPR056774">
    <property type="entry name" value="FdhE_N"/>
</dbReference>
<dbReference type="InterPro" id="IPR056797">
    <property type="entry name" value="FdhE_central"/>
</dbReference>
<feature type="domain" description="FdhE N-terminal" evidence="5">
    <location>
        <begin position="21"/>
        <end position="177"/>
    </location>
</feature>
<keyword evidence="2 4" id="KW-0963">Cytoplasm</keyword>
<dbReference type="SUPFAM" id="SSF144020">
    <property type="entry name" value="FdhE-like"/>
    <property type="match status" value="1"/>
</dbReference>
<dbReference type="AlphaFoldDB" id="A0A4R2N124"/>
<dbReference type="Pfam" id="PF24860">
    <property type="entry name" value="FdhE_C"/>
    <property type="match status" value="1"/>
</dbReference>
<dbReference type="Pfam" id="PF24859">
    <property type="entry name" value="FdhE_central"/>
    <property type="match status" value="1"/>
</dbReference>
<comment type="subcellular location">
    <subcellularLocation>
        <location evidence="1 4">Cytoplasm</location>
    </subcellularLocation>
</comment>
<evidence type="ECO:0000256" key="2">
    <source>
        <dbReference type="ARBA" id="ARBA00022490"/>
    </source>
</evidence>
<dbReference type="HAMAP" id="MF_00611">
    <property type="entry name" value="FdeH"/>
    <property type="match status" value="1"/>
</dbReference>
<dbReference type="PIRSF" id="PIRSF018296">
    <property type="entry name" value="Format_dh_formtn"/>
    <property type="match status" value="1"/>
</dbReference>
<name>A0A4R2N124_9PAST</name>
<dbReference type="InterPro" id="IPR056796">
    <property type="entry name" value="FdhE_C"/>
</dbReference>
<dbReference type="OrthoDB" id="9794151at2"/>
<dbReference type="RefSeq" id="WP_132022534.1">
    <property type="nucleotide sequence ID" value="NZ_CP016605.1"/>
</dbReference>
<evidence type="ECO:0000256" key="1">
    <source>
        <dbReference type="ARBA" id="ARBA00004496"/>
    </source>
</evidence>
<reference evidence="8 9" key="1">
    <citation type="submission" date="2019-03" db="EMBL/GenBank/DDBJ databases">
        <title>Genomic Encyclopedia of Type Strains, Phase IV (KMG-IV): sequencing the most valuable type-strain genomes for metagenomic binning, comparative biology and taxonomic classification.</title>
        <authorList>
            <person name="Goeker M."/>
        </authorList>
    </citation>
    <scope>NUCLEOTIDE SEQUENCE [LARGE SCALE GENOMIC DNA]</scope>
    <source>
        <strain evidence="8 9">DSM 28231</strain>
    </source>
</reference>
<dbReference type="Pfam" id="PF04216">
    <property type="entry name" value="FdhE_N"/>
    <property type="match status" value="1"/>
</dbReference>
<feature type="domain" description="FdhE C-terminal" evidence="7">
    <location>
        <begin position="222"/>
        <end position="297"/>
    </location>
</feature>
<dbReference type="EMBL" id="SLXI01000002">
    <property type="protein sequence ID" value="TCP13218.1"/>
    <property type="molecule type" value="Genomic_DNA"/>
</dbReference>
<dbReference type="GO" id="GO:0005829">
    <property type="term" value="C:cytosol"/>
    <property type="evidence" value="ECO:0007669"/>
    <property type="project" value="TreeGrafter"/>
</dbReference>
<comment type="similarity">
    <text evidence="3 4">Belongs to the FdhE family.</text>
</comment>
<evidence type="ECO:0000256" key="3">
    <source>
        <dbReference type="ARBA" id="ARBA00061033"/>
    </source>
</evidence>
<dbReference type="InterPro" id="IPR024064">
    <property type="entry name" value="FdhE-like_sf"/>
</dbReference>
<organism evidence="8 9">
    <name type="scientific">Bisgaardia hudsonensis</name>
    <dbReference type="NCBI Taxonomy" id="109472"/>
    <lineage>
        <taxon>Bacteria</taxon>
        <taxon>Pseudomonadati</taxon>
        <taxon>Pseudomonadota</taxon>
        <taxon>Gammaproteobacteria</taxon>
        <taxon>Pasteurellales</taxon>
        <taxon>Pasteurellaceae</taxon>
        <taxon>Bisgaardia</taxon>
    </lineage>
</organism>
<evidence type="ECO:0000259" key="6">
    <source>
        <dbReference type="Pfam" id="PF24859"/>
    </source>
</evidence>
<dbReference type="GO" id="GO:0051604">
    <property type="term" value="P:protein maturation"/>
    <property type="evidence" value="ECO:0007669"/>
    <property type="project" value="TreeGrafter"/>
</dbReference>
<dbReference type="PANTHER" id="PTHR37689:SF1">
    <property type="entry name" value="PROTEIN FDHE"/>
    <property type="match status" value="1"/>
</dbReference>
<comment type="caution">
    <text evidence="8">The sequence shown here is derived from an EMBL/GenBank/DDBJ whole genome shotgun (WGS) entry which is preliminary data.</text>
</comment>
<evidence type="ECO:0000313" key="9">
    <source>
        <dbReference type="Proteomes" id="UP000294841"/>
    </source>
</evidence>
<evidence type="ECO:0000259" key="7">
    <source>
        <dbReference type="Pfam" id="PF24860"/>
    </source>
</evidence>
<dbReference type="PANTHER" id="PTHR37689">
    <property type="entry name" value="PROTEIN FDHE"/>
    <property type="match status" value="1"/>
</dbReference>
<comment type="function">
    <text evidence="4">Necessary for formate dehydrogenase activity.</text>
</comment>
<protein>
    <recommendedName>
        <fullName evidence="4">Protein FdhE homolog</fullName>
    </recommendedName>
</protein>
<dbReference type="Proteomes" id="UP000294841">
    <property type="component" value="Unassembled WGS sequence"/>
</dbReference>